<gene>
    <name evidence="3" type="ORF">CYCCA115_LOCUS2865</name>
</gene>
<accession>A0AAD2CEQ7</accession>
<dbReference type="InterPro" id="IPR019540">
    <property type="entry name" value="PtdIno-glycan_biosynth_class_S"/>
</dbReference>
<feature type="transmembrane region" description="Helical" evidence="2">
    <location>
        <begin position="305"/>
        <end position="325"/>
    </location>
</feature>
<keyword evidence="2" id="KW-0472">Membrane</keyword>
<dbReference type="GO" id="GO:0016255">
    <property type="term" value="P:attachment of GPI anchor to protein"/>
    <property type="evidence" value="ECO:0007669"/>
    <property type="project" value="InterPro"/>
</dbReference>
<evidence type="ECO:0000313" key="3">
    <source>
        <dbReference type="EMBL" id="CAJ1932495.1"/>
    </source>
</evidence>
<name>A0AAD2CEQ7_9STRA</name>
<comment type="caution">
    <text evidence="3">The sequence shown here is derived from an EMBL/GenBank/DDBJ whole genome shotgun (WGS) entry which is preliminary data.</text>
</comment>
<feature type="compositionally biased region" description="Basic and acidic residues" evidence="1">
    <location>
        <begin position="341"/>
        <end position="359"/>
    </location>
</feature>
<evidence type="ECO:0000313" key="4">
    <source>
        <dbReference type="Proteomes" id="UP001295423"/>
    </source>
</evidence>
<dbReference type="Pfam" id="PF10510">
    <property type="entry name" value="PIG-S"/>
    <property type="match status" value="1"/>
</dbReference>
<sequence length="359" mass="41517">MAGTRLWISVIILAELIILALLSLYYGLCVQNDDVLCHALDDQKSNPGALRPLPRPSWWSTTLHIHLVMEESSEQSLHQWSQRLEEWMDTCKLEDLPYFGSTQIHMKVVPRSNKLWEMVEGESVKLLKNSSIWNYLPDRQFDGVSAAYDKDLDWMLYLPAEQEKLSDDEIPSWLAWKQGSEQLVTVFTYHSNDEFEIMTSLTSLIGSWLEKSASDSESVPDDEMAENDYLRNLQFTWQKAIMQDFDDWKMHLTPDERSEVFLTLGKTSHSFSTRLQSLLQARAILEGAMGRNKDTMTPEFPLEHYAAVFLPLLFPLLLPLFTSFVKELKRFKEKVKTKREKGKDSMQVKVVDGEGPKED</sequence>
<evidence type="ECO:0000256" key="1">
    <source>
        <dbReference type="SAM" id="MobiDB-lite"/>
    </source>
</evidence>
<dbReference type="GO" id="GO:0042765">
    <property type="term" value="C:GPI-anchor transamidase complex"/>
    <property type="evidence" value="ECO:0007669"/>
    <property type="project" value="InterPro"/>
</dbReference>
<dbReference type="AlphaFoldDB" id="A0AAD2CEQ7"/>
<protein>
    <submittedName>
        <fullName evidence="3">Uncharacterized protein</fullName>
    </submittedName>
</protein>
<evidence type="ECO:0000256" key="2">
    <source>
        <dbReference type="SAM" id="Phobius"/>
    </source>
</evidence>
<reference evidence="3" key="1">
    <citation type="submission" date="2023-08" db="EMBL/GenBank/DDBJ databases">
        <authorList>
            <person name="Audoor S."/>
            <person name="Bilcke G."/>
        </authorList>
    </citation>
    <scope>NUCLEOTIDE SEQUENCE</scope>
</reference>
<dbReference type="EMBL" id="CAKOGP040000224">
    <property type="protein sequence ID" value="CAJ1932495.1"/>
    <property type="molecule type" value="Genomic_DNA"/>
</dbReference>
<organism evidence="3 4">
    <name type="scientific">Cylindrotheca closterium</name>
    <dbReference type="NCBI Taxonomy" id="2856"/>
    <lineage>
        <taxon>Eukaryota</taxon>
        <taxon>Sar</taxon>
        <taxon>Stramenopiles</taxon>
        <taxon>Ochrophyta</taxon>
        <taxon>Bacillariophyta</taxon>
        <taxon>Bacillariophyceae</taxon>
        <taxon>Bacillariophycidae</taxon>
        <taxon>Bacillariales</taxon>
        <taxon>Bacillariaceae</taxon>
        <taxon>Cylindrotheca</taxon>
    </lineage>
</organism>
<feature type="region of interest" description="Disordered" evidence="1">
    <location>
        <begin position="339"/>
        <end position="359"/>
    </location>
</feature>
<keyword evidence="2" id="KW-0812">Transmembrane</keyword>
<dbReference type="Proteomes" id="UP001295423">
    <property type="component" value="Unassembled WGS sequence"/>
</dbReference>
<proteinExistence type="predicted"/>
<keyword evidence="4" id="KW-1185">Reference proteome</keyword>
<keyword evidence="2" id="KW-1133">Transmembrane helix</keyword>
<feature type="transmembrane region" description="Helical" evidence="2">
    <location>
        <begin position="7"/>
        <end position="28"/>
    </location>
</feature>